<proteinExistence type="predicted"/>
<dbReference type="PANTHER" id="PTHR35175">
    <property type="entry name" value="DUF1289 DOMAIN-CONTAINING PROTEIN"/>
    <property type="match status" value="1"/>
</dbReference>
<dbReference type="InterPro" id="IPR010710">
    <property type="entry name" value="DUF1289"/>
</dbReference>
<dbReference type="PANTHER" id="PTHR35175:SF2">
    <property type="entry name" value="DUF1289 DOMAIN-CONTAINING PROTEIN"/>
    <property type="match status" value="1"/>
</dbReference>
<dbReference type="Pfam" id="PF06945">
    <property type="entry name" value="DUF1289"/>
    <property type="match status" value="1"/>
</dbReference>
<protein>
    <submittedName>
        <fullName evidence="1">DUF1289 domain-containing protein</fullName>
    </submittedName>
</protein>
<gene>
    <name evidence="1" type="ORF">DW352_09045</name>
</gene>
<accession>A0A345ZUP6</accession>
<evidence type="ECO:0000313" key="1">
    <source>
        <dbReference type="EMBL" id="AXK80643.1"/>
    </source>
</evidence>
<dbReference type="OrthoDB" id="9811423at2"/>
<sequence length="72" mass="7742">MFGSIRLETAMIETPCTKVCTIDAQTRLCRGCGRTIDEIAAWGTMSAAERRRVMDELPARVAQGRAPAAATG</sequence>
<dbReference type="AlphaFoldDB" id="A0A345ZUP6"/>
<reference evidence="1 2" key="1">
    <citation type="submission" date="2018-07" db="EMBL/GenBank/DDBJ databases">
        <authorList>
            <person name="Quirk P.G."/>
            <person name="Krulwich T.A."/>
        </authorList>
    </citation>
    <scope>NUCLEOTIDE SEQUENCE [LARGE SCALE GENOMIC DNA]</scope>
    <source>
        <strain evidence="1 2">CC-BB4</strain>
    </source>
</reference>
<dbReference type="Proteomes" id="UP000254889">
    <property type="component" value="Chromosome"/>
</dbReference>
<dbReference type="EMBL" id="CP031417">
    <property type="protein sequence ID" value="AXK80643.1"/>
    <property type="molecule type" value="Genomic_DNA"/>
</dbReference>
<organism evidence="1 2">
    <name type="scientific">Pseudolabrys taiwanensis</name>
    <dbReference type="NCBI Taxonomy" id="331696"/>
    <lineage>
        <taxon>Bacteria</taxon>
        <taxon>Pseudomonadati</taxon>
        <taxon>Pseudomonadota</taxon>
        <taxon>Alphaproteobacteria</taxon>
        <taxon>Hyphomicrobiales</taxon>
        <taxon>Xanthobacteraceae</taxon>
        <taxon>Pseudolabrys</taxon>
    </lineage>
</organism>
<dbReference type="KEGG" id="ptaw:DW352_09045"/>
<keyword evidence="2" id="KW-1185">Reference proteome</keyword>
<evidence type="ECO:0000313" key="2">
    <source>
        <dbReference type="Proteomes" id="UP000254889"/>
    </source>
</evidence>
<name>A0A345ZUP6_9HYPH</name>